<dbReference type="GO" id="GO:0071339">
    <property type="term" value="C:MLL1 complex"/>
    <property type="evidence" value="ECO:0007669"/>
    <property type="project" value="TreeGrafter"/>
</dbReference>
<accession>A0A2C9KPA8</accession>
<feature type="domain" description="Pre-rRNA-processing protein Ipi1 N-terminal" evidence="4">
    <location>
        <begin position="155"/>
        <end position="246"/>
    </location>
</feature>
<evidence type="ECO:0000259" key="4">
    <source>
        <dbReference type="Pfam" id="PF12333"/>
    </source>
</evidence>
<gene>
    <name evidence="5" type="primary">106067825</name>
</gene>
<sequence>MAKSKKKRQQDFQKVKLKVGKKLPKGDNVTNLSFKTRQIKFTQKIKVSDGKTAVTRNNLGILDLLRQCDHHSSTVRVNALCGLKELWLNHHVDLLVSSNVNGYASILKKLSTLLIDNESVVRHSVINLFKLILAKLSPKSPTSQHTHSLGGSLFTYIHTYLCCAMNHIHEDIKLDALLLFDALLDTFPALMIQQTGDLLKNLVGLISAPAYIGSKACPTTQKLSLNPDSKLPAMKYRAKVLQRIKRTFMEALKDEFKNHHSNPETVICSKWCLTNPKQKQNSRLVPKQAERKFSTLFFGGSHELDDYITNPSSLETFVKMAIPVLLQCWKEAWASIDEHSTSDVLLPADSLEVMSLVTSIIQLMFVLCFTSQKSDEAARDLKFQMVSPEMLVMNYLQDFDKIFMSSFPYTAQVFPELSRKRKKNKILQQTNNNESTQLSLNLSLCDLMCGLYTDVTLRPGKSLFKIRDYIQRVFKKSLSTENSKVVVRVLTNVFRNPHSASYFVSCYRAALKHYLSCSVETSHKNIFYKLFSFMSRTWDGWEMETAGPQPVHSYERNKDIQAIVTDFYESLPSLLRDVIKNGNQEWTLEIFTLLNHCCTQNCLASLRKSLMNKVSETLDFQGTLLKCDNQHIQNQLFFLISIGIPLSRDLLKQILYCMRRPVEKPVLQQHSVVSHLIYSVILNIRELVPLKDQVEFNQMSQLQHSQLSDHLRFLFSLQIGFVSEELEVISPADSVQHKTDILCVDFEVQGDQWARHVAIAQVVAKELANTFLPACPDKGYVQVFSFLGNIEQLWKQTFMTRSKLHVLTVVSLLKLFYETSFQHVPVKLSAEFYDFGSIVLTSTMFALFNKEQPISQDVSQQVKSELSLCLNQDKVLFTHVSEKLHKNVEGSRILFMLT</sequence>
<dbReference type="Pfam" id="PF12333">
    <property type="entry name" value="Ipi1_N"/>
    <property type="match status" value="1"/>
</dbReference>
<evidence type="ECO:0000256" key="3">
    <source>
        <dbReference type="ARBA" id="ARBA00023242"/>
    </source>
</evidence>
<dbReference type="STRING" id="6526.A0A2C9KPA8"/>
<name>A0A2C9KPA8_BIOGL</name>
<dbReference type="KEGG" id="bgt:106067825"/>
<protein>
    <recommendedName>
        <fullName evidence="4">Pre-rRNA-processing protein Ipi1 N-terminal domain-containing protein</fullName>
    </recommendedName>
</protein>
<dbReference type="PANTHER" id="PTHR16056:SF2">
    <property type="entry name" value="TESTIS-EXPRESSED PROTEIN 10"/>
    <property type="match status" value="1"/>
</dbReference>
<dbReference type="InterPro" id="IPR016024">
    <property type="entry name" value="ARM-type_fold"/>
</dbReference>
<organism evidence="5 6">
    <name type="scientific">Biomphalaria glabrata</name>
    <name type="common">Bloodfluke planorb</name>
    <name type="synonym">Freshwater snail</name>
    <dbReference type="NCBI Taxonomy" id="6526"/>
    <lineage>
        <taxon>Eukaryota</taxon>
        <taxon>Metazoa</taxon>
        <taxon>Spiralia</taxon>
        <taxon>Lophotrochozoa</taxon>
        <taxon>Mollusca</taxon>
        <taxon>Gastropoda</taxon>
        <taxon>Heterobranchia</taxon>
        <taxon>Euthyneura</taxon>
        <taxon>Panpulmonata</taxon>
        <taxon>Hygrophila</taxon>
        <taxon>Lymnaeoidea</taxon>
        <taxon>Planorbidae</taxon>
        <taxon>Biomphalaria</taxon>
    </lineage>
</organism>
<dbReference type="Proteomes" id="UP000076420">
    <property type="component" value="Unassembled WGS sequence"/>
</dbReference>
<keyword evidence="3" id="KW-0539">Nucleus</keyword>
<dbReference type="PANTHER" id="PTHR16056">
    <property type="entry name" value="REGULATOR OF MICROTUBULE DYNAMICS PROTEIN"/>
    <property type="match status" value="1"/>
</dbReference>
<dbReference type="VEuPathDB" id="VectorBase:BGLB022045"/>
<reference evidence="5" key="1">
    <citation type="submission" date="2020-05" db="UniProtKB">
        <authorList>
            <consortium name="EnsemblMetazoa"/>
        </authorList>
    </citation>
    <scope>IDENTIFICATION</scope>
    <source>
        <strain evidence="5">BB02</strain>
    </source>
</reference>
<dbReference type="EnsemblMetazoa" id="BGLB022045-RA">
    <property type="protein sequence ID" value="BGLB022045-PA"/>
    <property type="gene ID" value="BGLB022045"/>
</dbReference>
<comment type="similarity">
    <text evidence="2">Belongs to the IPI1/TEX10 family.</text>
</comment>
<proteinExistence type="inferred from homology"/>
<dbReference type="InterPro" id="IPR024679">
    <property type="entry name" value="Ipi1_N"/>
</dbReference>
<dbReference type="OrthoDB" id="361362at2759"/>
<comment type="subcellular location">
    <subcellularLocation>
        <location evidence="1">Nucleus</location>
    </subcellularLocation>
</comment>
<dbReference type="AlphaFoldDB" id="A0A2C9KPA8"/>
<dbReference type="VEuPathDB" id="VectorBase:BGLAX_039981"/>
<evidence type="ECO:0000313" key="6">
    <source>
        <dbReference type="Proteomes" id="UP000076420"/>
    </source>
</evidence>
<dbReference type="SUPFAM" id="SSF48371">
    <property type="entry name" value="ARM repeat"/>
    <property type="match status" value="1"/>
</dbReference>
<evidence type="ECO:0000256" key="1">
    <source>
        <dbReference type="ARBA" id="ARBA00004123"/>
    </source>
</evidence>
<evidence type="ECO:0000256" key="2">
    <source>
        <dbReference type="ARBA" id="ARBA00006427"/>
    </source>
</evidence>
<evidence type="ECO:0000313" key="5">
    <source>
        <dbReference type="EnsemblMetazoa" id="BGLB022045-PA"/>
    </source>
</evidence>